<proteinExistence type="inferred from homology"/>
<evidence type="ECO:0000256" key="8">
    <source>
        <dbReference type="ARBA" id="ARBA00023180"/>
    </source>
</evidence>
<comment type="subcellular location">
    <subcellularLocation>
        <location evidence="1">Endoplasmic reticulum membrane</location>
        <topology evidence="1">Single-pass type I membrane protein</topology>
    </subcellularLocation>
</comment>
<dbReference type="PANTHER" id="PTHR13460">
    <property type="match status" value="1"/>
</dbReference>
<keyword evidence="4" id="KW-0732">Signal</keyword>
<dbReference type="SMART" id="SM00112">
    <property type="entry name" value="CA"/>
    <property type="match status" value="1"/>
</dbReference>
<dbReference type="InterPro" id="IPR008979">
    <property type="entry name" value="Galactose-bd-like_sf"/>
</dbReference>
<dbReference type="GO" id="GO:0005789">
    <property type="term" value="C:endoplasmic reticulum membrane"/>
    <property type="evidence" value="ECO:0007669"/>
    <property type="project" value="UniProtKB-SubCell"/>
</dbReference>
<dbReference type="GO" id="GO:0007156">
    <property type="term" value="P:homophilic cell adhesion via plasma membrane adhesion molecules"/>
    <property type="evidence" value="ECO:0007669"/>
    <property type="project" value="InterPro"/>
</dbReference>
<reference evidence="12" key="1">
    <citation type="submission" date="2018-06" db="EMBL/GenBank/DDBJ databases">
        <authorList>
            <person name="Zhirakovskaya E."/>
        </authorList>
    </citation>
    <scope>NUCLEOTIDE SEQUENCE</scope>
</reference>
<dbReference type="GO" id="GO:0030246">
    <property type="term" value="F:carbohydrate binding"/>
    <property type="evidence" value="ECO:0007669"/>
    <property type="project" value="InterPro"/>
</dbReference>
<dbReference type="PROSITE" id="PS50268">
    <property type="entry name" value="CADHERIN_2"/>
    <property type="match status" value="1"/>
</dbReference>
<evidence type="ECO:0000256" key="10">
    <source>
        <dbReference type="SAM" id="MobiDB-lite"/>
    </source>
</evidence>
<evidence type="ECO:0000256" key="5">
    <source>
        <dbReference type="ARBA" id="ARBA00022824"/>
    </source>
</evidence>
<keyword evidence="8" id="KW-0325">Glycoprotein</keyword>
<dbReference type="CDD" id="cd11304">
    <property type="entry name" value="Cadherin_repeat"/>
    <property type="match status" value="1"/>
</dbReference>
<keyword evidence="5" id="KW-0256">Endoplasmic reticulum</keyword>
<dbReference type="InterPro" id="IPR015919">
    <property type="entry name" value="Cadherin-like_sf"/>
</dbReference>
<dbReference type="PANTHER" id="PTHR13460:SF0">
    <property type="entry name" value="MALECTIN"/>
    <property type="match status" value="1"/>
</dbReference>
<dbReference type="EMBL" id="UOFJ01000422">
    <property type="protein sequence ID" value="VAW69393.1"/>
    <property type="molecule type" value="Genomic_DNA"/>
</dbReference>
<sequence length="551" mass="59680">MNILKEHIICKKLILSLLLLFIYACNDGNNSTAENTANNKATTALPGGLQKLTLGADGALNAYITIDNDTINKKVMLINTAGAGSASLSLPGLSRAPHTITITYEYTLDGSIYVLATANKRIDLSSGSARLSFSARDYEIDIHDDDSDGSNNAAELRSGTDPRDETDIPSLAFSSGFFKNVRENTTSTGYQAVASEKDDAPLSFSITGGLDQNRFNINSTSGILTFKQIMDFEAPSDSDQNNIYEVLIEVSDGSNQLTRNVNLTLTDVLVEPEFVLRNNSGAEEYTDSLGQVWRMDEGFNTGNLTTIVDGVTVAGTDDPGLYLSGRFDAGSAPELRYRFNVPNGAYIVVLHFADTFNDTQGEGLRIFDVLMEDNLVLEDLDIFAEVGGNRALMKTLAVTVTDGVLDIGFLHQTQDPEIRAIEIIEDTRFVLRINAGAGDYTDSLGQLWQADKGFNTGRLSESGGPDTQISGTDDDVLYQSGRFDVDESVDGGPELRYSFKVPDGMYSVGLHFAETFNAIQDVGLRVFDVTLEDRLALEGLDIFAEAGGVAH</sequence>
<dbReference type="PROSITE" id="PS51257">
    <property type="entry name" value="PROKAR_LIPOPROTEIN"/>
    <property type="match status" value="1"/>
</dbReference>
<dbReference type="Pfam" id="PF11721">
    <property type="entry name" value="Malectin"/>
    <property type="match status" value="2"/>
</dbReference>
<gene>
    <name evidence="12" type="ORF">MNBD_GAMMA10-769</name>
</gene>
<dbReference type="Gene3D" id="2.60.40.60">
    <property type="entry name" value="Cadherins"/>
    <property type="match status" value="1"/>
</dbReference>
<evidence type="ECO:0000256" key="6">
    <source>
        <dbReference type="ARBA" id="ARBA00022989"/>
    </source>
</evidence>
<evidence type="ECO:0000256" key="3">
    <source>
        <dbReference type="ARBA" id="ARBA00022692"/>
    </source>
</evidence>
<keyword evidence="9" id="KW-0119">Carbohydrate metabolism</keyword>
<evidence type="ECO:0000256" key="9">
    <source>
        <dbReference type="ARBA" id="ARBA00023277"/>
    </source>
</evidence>
<dbReference type="SUPFAM" id="SSF49785">
    <property type="entry name" value="Galactose-binding domain-like"/>
    <property type="match status" value="1"/>
</dbReference>
<dbReference type="InterPro" id="IPR039155">
    <property type="entry name" value="MLEC"/>
</dbReference>
<dbReference type="AlphaFoldDB" id="A0A3B0XZ20"/>
<evidence type="ECO:0000256" key="1">
    <source>
        <dbReference type="ARBA" id="ARBA00004115"/>
    </source>
</evidence>
<feature type="region of interest" description="Disordered" evidence="10">
    <location>
        <begin position="142"/>
        <end position="165"/>
    </location>
</feature>
<dbReference type="GO" id="GO:0005509">
    <property type="term" value="F:calcium ion binding"/>
    <property type="evidence" value="ECO:0007669"/>
    <property type="project" value="InterPro"/>
</dbReference>
<keyword evidence="7" id="KW-0472">Membrane</keyword>
<dbReference type="InterPro" id="IPR002126">
    <property type="entry name" value="Cadherin-like_dom"/>
</dbReference>
<name>A0A3B0XZ20_9ZZZZ</name>
<protein>
    <recommendedName>
        <fullName evidence="11">Cadherin domain-containing protein</fullName>
    </recommendedName>
</protein>
<evidence type="ECO:0000313" key="12">
    <source>
        <dbReference type="EMBL" id="VAW69393.1"/>
    </source>
</evidence>
<evidence type="ECO:0000259" key="11">
    <source>
        <dbReference type="PROSITE" id="PS50268"/>
    </source>
</evidence>
<accession>A0A3B0XZ20</accession>
<dbReference type="InterPro" id="IPR021720">
    <property type="entry name" value="Malectin_dom"/>
</dbReference>
<dbReference type="Gene3D" id="2.60.120.430">
    <property type="entry name" value="Galactose-binding lectin"/>
    <property type="match status" value="2"/>
</dbReference>
<dbReference type="SUPFAM" id="SSF49313">
    <property type="entry name" value="Cadherin-like"/>
    <property type="match status" value="1"/>
</dbReference>
<evidence type="ECO:0000256" key="7">
    <source>
        <dbReference type="ARBA" id="ARBA00023136"/>
    </source>
</evidence>
<organism evidence="12">
    <name type="scientific">hydrothermal vent metagenome</name>
    <dbReference type="NCBI Taxonomy" id="652676"/>
    <lineage>
        <taxon>unclassified sequences</taxon>
        <taxon>metagenomes</taxon>
        <taxon>ecological metagenomes</taxon>
    </lineage>
</organism>
<feature type="domain" description="Cadherin" evidence="11">
    <location>
        <begin position="194"/>
        <end position="274"/>
    </location>
</feature>
<comment type="similarity">
    <text evidence="2">Belongs to the malectin family.</text>
</comment>
<keyword evidence="6" id="KW-1133">Transmembrane helix</keyword>
<keyword evidence="3" id="KW-0812">Transmembrane</keyword>
<evidence type="ECO:0000256" key="4">
    <source>
        <dbReference type="ARBA" id="ARBA00022729"/>
    </source>
</evidence>
<evidence type="ECO:0000256" key="2">
    <source>
        <dbReference type="ARBA" id="ARBA00009141"/>
    </source>
</evidence>